<dbReference type="InterPro" id="IPR050508">
    <property type="entry name" value="Methyltransf_Superfamily"/>
</dbReference>
<dbReference type="Gene3D" id="3.40.50.150">
    <property type="entry name" value="Vaccinia Virus protein VP39"/>
    <property type="match status" value="1"/>
</dbReference>
<keyword evidence="2" id="KW-0489">Methyltransferase</keyword>
<dbReference type="InterPro" id="IPR041698">
    <property type="entry name" value="Methyltransf_25"/>
</dbReference>
<evidence type="ECO:0000259" key="1">
    <source>
        <dbReference type="Pfam" id="PF13649"/>
    </source>
</evidence>
<gene>
    <name evidence="2" type="ORF">ETD83_41125</name>
</gene>
<evidence type="ECO:0000313" key="2">
    <source>
        <dbReference type="EMBL" id="TMQ83241.1"/>
    </source>
</evidence>
<dbReference type="AlphaFoldDB" id="A0A5C4IZ54"/>
<keyword evidence="2" id="KW-0808">Transferase</keyword>
<dbReference type="GO" id="GO:0032259">
    <property type="term" value="P:methylation"/>
    <property type="evidence" value="ECO:0007669"/>
    <property type="project" value="UniProtKB-KW"/>
</dbReference>
<dbReference type="EMBL" id="VCKW01000496">
    <property type="protein sequence ID" value="TMQ83241.1"/>
    <property type="molecule type" value="Genomic_DNA"/>
</dbReference>
<sequence length="205" mass="22151">MTEAATRSAYDSVAVLYADTFRDFLDDMPLDRALLAAFADLTRDSGPVADLGCGPGRLTGHLASLGLSVFGVDLSPGMVAQARKEHPGLRFDEGTITALDLADGSLGGILAWFSTIHTLPADLPRVFAEFHRVLAPGGHLLIAFQACEGDTPQPFDHKVTLAYRWPLDGLSGLLRQAGLIETARLHREPSERERFPAGHLLLRKP</sequence>
<dbReference type="PANTHER" id="PTHR42912:SF95">
    <property type="entry name" value="METHYLTRANSFERASE TYPE 11 DOMAIN-CONTAINING PROTEIN"/>
    <property type="match status" value="1"/>
</dbReference>
<dbReference type="GO" id="GO:0008168">
    <property type="term" value="F:methyltransferase activity"/>
    <property type="evidence" value="ECO:0007669"/>
    <property type="project" value="UniProtKB-KW"/>
</dbReference>
<dbReference type="SUPFAM" id="SSF53335">
    <property type="entry name" value="S-adenosyl-L-methionine-dependent methyltransferases"/>
    <property type="match status" value="1"/>
</dbReference>
<keyword evidence="3" id="KW-1185">Reference proteome</keyword>
<proteinExistence type="predicted"/>
<dbReference type="InterPro" id="IPR029063">
    <property type="entry name" value="SAM-dependent_MTases_sf"/>
</dbReference>
<evidence type="ECO:0000313" key="3">
    <source>
        <dbReference type="Proteomes" id="UP000309174"/>
    </source>
</evidence>
<feature type="domain" description="Methyltransferase" evidence="1">
    <location>
        <begin position="48"/>
        <end position="138"/>
    </location>
</feature>
<accession>A0A5C4IZ54</accession>
<dbReference type="RefSeq" id="WP_138650652.1">
    <property type="nucleotide sequence ID" value="NZ_VCKW01000496.1"/>
</dbReference>
<dbReference type="CDD" id="cd02440">
    <property type="entry name" value="AdoMet_MTases"/>
    <property type="match status" value="1"/>
</dbReference>
<organism evidence="2 3">
    <name type="scientific">Actinomadura soli</name>
    <dbReference type="NCBI Taxonomy" id="2508997"/>
    <lineage>
        <taxon>Bacteria</taxon>
        <taxon>Bacillati</taxon>
        <taxon>Actinomycetota</taxon>
        <taxon>Actinomycetes</taxon>
        <taxon>Streptosporangiales</taxon>
        <taxon>Thermomonosporaceae</taxon>
        <taxon>Actinomadura</taxon>
    </lineage>
</organism>
<dbReference type="OrthoDB" id="9805171at2"/>
<comment type="caution">
    <text evidence="2">The sequence shown here is derived from an EMBL/GenBank/DDBJ whole genome shotgun (WGS) entry which is preliminary data.</text>
</comment>
<name>A0A5C4IZ54_9ACTN</name>
<reference evidence="2 3" key="1">
    <citation type="submission" date="2019-05" db="EMBL/GenBank/DDBJ databases">
        <title>Draft genome sequence of Actinomadura sp. 14C53.</title>
        <authorList>
            <person name="Saricaoglu S."/>
            <person name="Isik K."/>
        </authorList>
    </citation>
    <scope>NUCLEOTIDE SEQUENCE [LARGE SCALE GENOMIC DNA]</scope>
    <source>
        <strain evidence="2 3">14C53</strain>
    </source>
</reference>
<protein>
    <submittedName>
        <fullName evidence="2">Methyltransferase domain-containing protein</fullName>
    </submittedName>
</protein>
<dbReference type="PANTHER" id="PTHR42912">
    <property type="entry name" value="METHYLTRANSFERASE"/>
    <property type="match status" value="1"/>
</dbReference>
<dbReference type="Proteomes" id="UP000309174">
    <property type="component" value="Unassembled WGS sequence"/>
</dbReference>
<dbReference type="Pfam" id="PF13649">
    <property type="entry name" value="Methyltransf_25"/>
    <property type="match status" value="1"/>
</dbReference>